<accession>A0A644W2Z5</accession>
<dbReference type="InterPro" id="IPR027417">
    <property type="entry name" value="P-loop_NTPase"/>
</dbReference>
<dbReference type="Pfam" id="PF13166">
    <property type="entry name" value="AAA_13"/>
    <property type="match status" value="1"/>
</dbReference>
<sequence length="429" mass="50714">MSRNYIEIEQNVFRNEILNKLNKEELQAKGYKTIIQNNYTFNRVESKYTLNDNLTELVLKSIVQILKTIGFLPLQTLEDVAVYLREFNKKYTLLYAFNGVGKTRLSVAFKNKGKESGSADTIYYNAYTEDLFSWENDLPNDTERYLKINLDSQFFVGLPGLDISNKIRPILRKYADFNFDINFDTGRVDFEREVIENEVSRIEKNIKVSRGEENIFIWCFFSAIVQLIMDGEVRYNWVKYIYIDDPISSLDDNNAIAVAHYLAKMLKVENSRVQTIISTHHSLFYNVLCNEFKNSTKYFLRKKENLYQLSDTTDTPFLYHVFVIQEIQKAINEDRLVNYHFTILRNLLEKTANFHGFDGFENLIVINDDDEEKTLYHRYVQIFNHGGYSLFEPTEMTEDNKVHFAEIFENFKRNYRFNNTLFPAITIED</sequence>
<proteinExistence type="predicted"/>
<name>A0A644W2Z5_9ZZZZ</name>
<dbReference type="InterPro" id="IPR026866">
    <property type="entry name" value="CR006_AAA"/>
</dbReference>
<comment type="caution">
    <text evidence="2">The sequence shown here is derived from an EMBL/GenBank/DDBJ whole genome shotgun (WGS) entry which is preliminary data.</text>
</comment>
<dbReference type="Gene3D" id="3.40.50.300">
    <property type="entry name" value="P-loop containing nucleotide triphosphate hydrolases"/>
    <property type="match status" value="1"/>
</dbReference>
<dbReference type="EMBL" id="VSSQ01000582">
    <property type="protein sequence ID" value="MPL97948.1"/>
    <property type="molecule type" value="Genomic_DNA"/>
</dbReference>
<organism evidence="2">
    <name type="scientific">bioreactor metagenome</name>
    <dbReference type="NCBI Taxonomy" id="1076179"/>
    <lineage>
        <taxon>unclassified sequences</taxon>
        <taxon>metagenomes</taxon>
        <taxon>ecological metagenomes</taxon>
    </lineage>
</organism>
<reference evidence="2" key="1">
    <citation type="submission" date="2019-08" db="EMBL/GenBank/DDBJ databases">
        <authorList>
            <person name="Kucharzyk K."/>
            <person name="Murdoch R.W."/>
            <person name="Higgins S."/>
            <person name="Loffler F."/>
        </authorList>
    </citation>
    <scope>NUCLEOTIDE SEQUENCE</scope>
</reference>
<evidence type="ECO:0000259" key="1">
    <source>
        <dbReference type="Pfam" id="PF13166"/>
    </source>
</evidence>
<gene>
    <name evidence="2" type="ORF">SDC9_44145</name>
</gene>
<dbReference type="AlphaFoldDB" id="A0A644W2Z5"/>
<evidence type="ECO:0000313" key="2">
    <source>
        <dbReference type="EMBL" id="MPL97948.1"/>
    </source>
</evidence>
<protein>
    <recommendedName>
        <fullName evidence="1">Protein CR006 P-loop domain-containing protein</fullName>
    </recommendedName>
</protein>
<feature type="domain" description="Protein CR006 P-loop" evidence="1">
    <location>
        <begin position="203"/>
        <end position="411"/>
    </location>
</feature>